<feature type="domain" description="Ketopantoate reductase C-terminal" evidence="12">
    <location>
        <begin position="178"/>
        <end position="299"/>
    </location>
</feature>
<dbReference type="Proteomes" id="UP000199438">
    <property type="component" value="Unassembled WGS sequence"/>
</dbReference>
<dbReference type="GO" id="GO:0008677">
    <property type="term" value="F:2-dehydropantoate 2-reductase activity"/>
    <property type="evidence" value="ECO:0007669"/>
    <property type="project" value="UniProtKB-EC"/>
</dbReference>
<dbReference type="Pfam" id="PF02558">
    <property type="entry name" value="ApbA"/>
    <property type="match status" value="1"/>
</dbReference>
<dbReference type="OrthoDB" id="9796561at2"/>
<dbReference type="InterPro" id="IPR013332">
    <property type="entry name" value="KPR_N"/>
</dbReference>
<comment type="function">
    <text evidence="1 10">Catalyzes the NADPH-dependent reduction of ketopantoate into pantoic acid.</text>
</comment>
<feature type="domain" description="Ketopantoate reductase N-terminal" evidence="11">
    <location>
        <begin position="3"/>
        <end position="152"/>
    </location>
</feature>
<dbReference type="FunFam" id="3.40.50.720:FF:000307">
    <property type="entry name" value="2-dehydropantoate 2-reductase"/>
    <property type="match status" value="1"/>
</dbReference>
<protein>
    <recommendedName>
        <fullName evidence="5 10">2-dehydropantoate 2-reductase</fullName>
        <ecNumber evidence="4 10">1.1.1.169</ecNumber>
    </recommendedName>
    <alternativeName>
        <fullName evidence="8 10">Ketopantoate reductase</fullName>
    </alternativeName>
</protein>
<comment type="similarity">
    <text evidence="3 10">Belongs to the ketopantoate reductase family.</text>
</comment>
<dbReference type="GO" id="GO:0015940">
    <property type="term" value="P:pantothenate biosynthetic process"/>
    <property type="evidence" value="ECO:0007669"/>
    <property type="project" value="UniProtKB-UniPathway"/>
</dbReference>
<accession>A0A1I1EAK7</accession>
<dbReference type="NCBIfam" id="TIGR00745">
    <property type="entry name" value="apbA_panE"/>
    <property type="match status" value="1"/>
</dbReference>
<dbReference type="PANTHER" id="PTHR21708">
    <property type="entry name" value="PROBABLE 2-DEHYDROPANTOATE 2-REDUCTASE"/>
    <property type="match status" value="1"/>
</dbReference>
<evidence type="ECO:0000256" key="2">
    <source>
        <dbReference type="ARBA" id="ARBA00004994"/>
    </source>
</evidence>
<dbReference type="Gene3D" id="3.40.50.720">
    <property type="entry name" value="NAD(P)-binding Rossmann-like Domain"/>
    <property type="match status" value="1"/>
</dbReference>
<evidence type="ECO:0000256" key="5">
    <source>
        <dbReference type="ARBA" id="ARBA00019465"/>
    </source>
</evidence>
<evidence type="ECO:0000256" key="7">
    <source>
        <dbReference type="ARBA" id="ARBA00023002"/>
    </source>
</evidence>
<dbReference type="SUPFAM" id="SSF48179">
    <property type="entry name" value="6-phosphogluconate dehydrogenase C-terminal domain-like"/>
    <property type="match status" value="1"/>
</dbReference>
<keyword evidence="6 10" id="KW-0521">NADP</keyword>
<keyword evidence="10" id="KW-0566">Pantothenate biosynthesis</keyword>
<dbReference type="SUPFAM" id="SSF51735">
    <property type="entry name" value="NAD(P)-binding Rossmann-fold domains"/>
    <property type="match status" value="1"/>
</dbReference>
<evidence type="ECO:0000256" key="6">
    <source>
        <dbReference type="ARBA" id="ARBA00022857"/>
    </source>
</evidence>
<dbReference type="AlphaFoldDB" id="A0A1I1EAK7"/>
<comment type="pathway">
    <text evidence="2 10">Cofactor biosynthesis; (R)-pantothenate biosynthesis; (R)-pantoate from 3-methyl-2-oxobutanoate: step 2/2.</text>
</comment>
<organism evidence="13 14">
    <name type="scientific">Zunongwangia mangrovi</name>
    <dbReference type="NCBI Taxonomy" id="1334022"/>
    <lineage>
        <taxon>Bacteria</taxon>
        <taxon>Pseudomonadati</taxon>
        <taxon>Bacteroidota</taxon>
        <taxon>Flavobacteriia</taxon>
        <taxon>Flavobacteriales</taxon>
        <taxon>Flavobacteriaceae</taxon>
        <taxon>Zunongwangia</taxon>
    </lineage>
</organism>
<evidence type="ECO:0000256" key="4">
    <source>
        <dbReference type="ARBA" id="ARBA00013014"/>
    </source>
</evidence>
<gene>
    <name evidence="13" type="ORF">SAMN04487907_101855</name>
</gene>
<dbReference type="InterPro" id="IPR013328">
    <property type="entry name" value="6PGD_dom2"/>
</dbReference>
<dbReference type="InterPro" id="IPR051402">
    <property type="entry name" value="KPR-Related"/>
</dbReference>
<evidence type="ECO:0000256" key="3">
    <source>
        <dbReference type="ARBA" id="ARBA00007870"/>
    </source>
</evidence>
<dbReference type="InterPro" id="IPR008927">
    <property type="entry name" value="6-PGluconate_DH-like_C_sf"/>
</dbReference>
<dbReference type="PANTHER" id="PTHR21708:SF26">
    <property type="entry name" value="2-DEHYDROPANTOATE 2-REDUCTASE"/>
    <property type="match status" value="1"/>
</dbReference>
<dbReference type="Pfam" id="PF08546">
    <property type="entry name" value="ApbA_C"/>
    <property type="match status" value="1"/>
</dbReference>
<reference evidence="14" key="1">
    <citation type="submission" date="2016-10" db="EMBL/GenBank/DDBJ databases">
        <authorList>
            <person name="Varghese N."/>
            <person name="Submissions S."/>
        </authorList>
    </citation>
    <scope>NUCLEOTIDE SEQUENCE [LARGE SCALE GENOMIC DNA]</scope>
    <source>
        <strain evidence="14">DSM 24499</strain>
    </source>
</reference>
<evidence type="ECO:0000256" key="1">
    <source>
        <dbReference type="ARBA" id="ARBA00002919"/>
    </source>
</evidence>
<evidence type="ECO:0000256" key="8">
    <source>
        <dbReference type="ARBA" id="ARBA00032024"/>
    </source>
</evidence>
<evidence type="ECO:0000259" key="12">
    <source>
        <dbReference type="Pfam" id="PF08546"/>
    </source>
</evidence>
<dbReference type="EMBL" id="FOKV01000001">
    <property type="protein sequence ID" value="SFB83756.1"/>
    <property type="molecule type" value="Genomic_DNA"/>
</dbReference>
<evidence type="ECO:0000313" key="14">
    <source>
        <dbReference type="Proteomes" id="UP000199438"/>
    </source>
</evidence>
<evidence type="ECO:0000256" key="9">
    <source>
        <dbReference type="ARBA" id="ARBA00048793"/>
    </source>
</evidence>
<dbReference type="InterPro" id="IPR003710">
    <property type="entry name" value="ApbA"/>
</dbReference>
<keyword evidence="7 10" id="KW-0560">Oxidoreductase</keyword>
<dbReference type="InterPro" id="IPR013752">
    <property type="entry name" value="KPA_reductase"/>
</dbReference>
<dbReference type="InterPro" id="IPR036291">
    <property type="entry name" value="NAD(P)-bd_dom_sf"/>
</dbReference>
<comment type="catalytic activity">
    <reaction evidence="9 10">
        <text>(R)-pantoate + NADP(+) = 2-dehydropantoate + NADPH + H(+)</text>
        <dbReference type="Rhea" id="RHEA:16233"/>
        <dbReference type="ChEBI" id="CHEBI:11561"/>
        <dbReference type="ChEBI" id="CHEBI:15378"/>
        <dbReference type="ChEBI" id="CHEBI:15980"/>
        <dbReference type="ChEBI" id="CHEBI:57783"/>
        <dbReference type="ChEBI" id="CHEBI:58349"/>
        <dbReference type="EC" id="1.1.1.169"/>
    </reaction>
</comment>
<proteinExistence type="inferred from homology"/>
<dbReference type="EC" id="1.1.1.169" evidence="4 10"/>
<dbReference type="GO" id="GO:0005737">
    <property type="term" value="C:cytoplasm"/>
    <property type="evidence" value="ECO:0007669"/>
    <property type="project" value="TreeGrafter"/>
</dbReference>
<evidence type="ECO:0000256" key="10">
    <source>
        <dbReference type="RuleBase" id="RU362068"/>
    </source>
</evidence>
<dbReference type="STRING" id="1334022.SAMN04487907_101855"/>
<evidence type="ECO:0000259" key="11">
    <source>
        <dbReference type="Pfam" id="PF02558"/>
    </source>
</evidence>
<keyword evidence="14" id="KW-1185">Reference proteome</keyword>
<dbReference type="RefSeq" id="WP_092540112.1">
    <property type="nucleotide sequence ID" value="NZ_FOKV01000001.1"/>
</dbReference>
<dbReference type="Gene3D" id="1.10.1040.10">
    <property type="entry name" value="N-(1-d-carboxylethyl)-l-norvaline Dehydrogenase, domain 2"/>
    <property type="match status" value="1"/>
</dbReference>
<dbReference type="UniPathway" id="UPA00028">
    <property type="reaction ID" value="UER00004"/>
</dbReference>
<evidence type="ECO:0000313" key="13">
    <source>
        <dbReference type="EMBL" id="SFB83756.1"/>
    </source>
</evidence>
<sequence>MKILVYGTGGVGGYFGGRLAQAGHDVTFIARNESLKAIRENGLIVKSVNGDFTIKPAKATDDISEIESPDLVIFGLKSWQIKDAAKHLKSIITEETMVLPLQNGADNMEKLQEVLPKKNVLAGFCRIYSKKEAPGVINHFQFDPEIIFGELDNEKSKRVLKLKEIFNNSGFKGIVPDDVHKAIWKKFSFIATVSGLGGLTRVSIGKMWEDDYLQGILKKTGLEIQAIAQAKGVDFNDEDVAQLYQFIGNQGITATASTQRDIMAGRPSELGNFNGYIVEQGKKLGVDTPVNEFIYRALLPMEKEARRS</sequence>
<name>A0A1I1EAK7_9FLAO</name>